<evidence type="ECO:0000313" key="1">
    <source>
        <dbReference type="EMBL" id="CAL1672701.1"/>
    </source>
</evidence>
<sequence>MKLASNEYDLPAKNETDLKSKIITQEDESKSEIHSFLESEIDPATDELKITSDIETERDLKNGKYYKESDVWQKNYKSPIRYSN</sequence>
<dbReference type="Proteomes" id="UP001497644">
    <property type="component" value="Unassembled WGS sequence"/>
</dbReference>
<dbReference type="EMBL" id="CAXIPU020000842">
    <property type="protein sequence ID" value="CAL1672701.1"/>
    <property type="molecule type" value="Genomic_DNA"/>
</dbReference>
<keyword evidence="2" id="KW-1185">Reference proteome</keyword>
<organism evidence="1 2">
    <name type="scientific">Lasius platythorax</name>
    <dbReference type="NCBI Taxonomy" id="488582"/>
    <lineage>
        <taxon>Eukaryota</taxon>
        <taxon>Metazoa</taxon>
        <taxon>Ecdysozoa</taxon>
        <taxon>Arthropoda</taxon>
        <taxon>Hexapoda</taxon>
        <taxon>Insecta</taxon>
        <taxon>Pterygota</taxon>
        <taxon>Neoptera</taxon>
        <taxon>Endopterygota</taxon>
        <taxon>Hymenoptera</taxon>
        <taxon>Apocrita</taxon>
        <taxon>Aculeata</taxon>
        <taxon>Formicoidea</taxon>
        <taxon>Formicidae</taxon>
        <taxon>Formicinae</taxon>
        <taxon>Lasius</taxon>
        <taxon>Lasius</taxon>
    </lineage>
</organism>
<comment type="caution">
    <text evidence="1">The sequence shown here is derived from an EMBL/GenBank/DDBJ whole genome shotgun (WGS) entry which is preliminary data.</text>
</comment>
<proteinExistence type="predicted"/>
<protein>
    <submittedName>
        <fullName evidence="1">Uncharacterized protein</fullName>
    </submittedName>
</protein>
<evidence type="ECO:0000313" key="2">
    <source>
        <dbReference type="Proteomes" id="UP001497644"/>
    </source>
</evidence>
<gene>
    <name evidence="1" type="ORF">LPLAT_LOCUS10599</name>
</gene>
<dbReference type="AlphaFoldDB" id="A0AAV2N0Q1"/>
<accession>A0AAV2N0Q1</accession>
<reference evidence="1" key="1">
    <citation type="submission" date="2024-04" db="EMBL/GenBank/DDBJ databases">
        <authorList>
            <consortium name="Molecular Ecology Group"/>
        </authorList>
    </citation>
    <scope>NUCLEOTIDE SEQUENCE</scope>
</reference>
<name>A0AAV2N0Q1_9HYME</name>